<evidence type="ECO:0008006" key="4">
    <source>
        <dbReference type="Google" id="ProtNLM"/>
    </source>
</evidence>
<gene>
    <name evidence="2" type="ORF">LEL_08336</name>
</gene>
<keyword evidence="1" id="KW-0732">Signal</keyword>
<dbReference type="Proteomes" id="UP000076881">
    <property type="component" value="Unassembled WGS sequence"/>
</dbReference>
<evidence type="ECO:0000313" key="3">
    <source>
        <dbReference type="Proteomes" id="UP000076881"/>
    </source>
</evidence>
<evidence type="ECO:0000256" key="1">
    <source>
        <dbReference type="SAM" id="SignalP"/>
    </source>
</evidence>
<proteinExistence type="predicted"/>
<sequence>MQIATVLLTLTSLVLPAIAASGVPSCCNGPETFIDCGPGQNSNPYNHGHCPSGTICRYFDANCDVTKPNSDCRGKCPLSPEEAASLHHRRVGSMPCNFAGDGGTNYGITGAEREAIMANFKKCCDGTMGDQAFADKWQHLKISEPIKLAYPATCSDSHHGR</sequence>
<accession>A0A168F733</accession>
<evidence type="ECO:0000313" key="2">
    <source>
        <dbReference type="EMBL" id="OAA74755.1"/>
    </source>
</evidence>
<comment type="caution">
    <text evidence="2">The sequence shown here is derived from an EMBL/GenBank/DDBJ whole genome shotgun (WGS) entry which is preliminary data.</text>
</comment>
<name>A0A168F733_CORDF</name>
<reference evidence="2 3" key="1">
    <citation type="journal article" date="2016" name="Genome Biol. Evol.">
        <title>Divergent and convergent evolution of fungal pathogenicity.</title>
        <authorList>
            <person name="Shang Y."/>
            <person name="Xiao G."/>
            <person name="Zheng P."/>
            <person name="Cen K."/>
            <person name="Zhan S."/>
            <person name="Wang C."/>
        </authorList>
    </citation>
    <scope>NUCLEOTIDE SEQUENCE [LARGE SCALE GENOMIC DNA]</scope>
    <source>
        <strain evidence="2 3">RCEF 1005</strain>
    </source>
</reference>
<dbReference type="EMBL" id="AZHF01000006">
    <property type="protein sequence ID" value="OAA74755.1"/>
    <property type="molecule type" value="Genomic_DNA"/>
</dbReference>
<feature type="signal peptide" evidence="1">
    <location>
        <begin position="1"/>
        <end position="19"/>
    </location>
</feature>
<feature type="chain" id="PRO_5007896749" description="Phospholipase A2" evidence="1">
    <location>
        <begin position="20"/>
        <end position="161"/>
    </location>
</feature>
<organism evidence="2 3">
    <name type="scientific">Akanthomyces lecanii RCEF 1005</name>
    <dbReference type="NCBI Taxonomy" id="1081108"/>
    <lineage>
        <taxon>Eukaryota</taxon>
        <taxon>Fungi</taxon>
        <taxon>Dikarya</taxon>
        <taxon>Ascomycota</taxon>
        <taxon>Pezizomycotina</taxon>
        <taxon>Sordariomycetes</taxon>
        <taxon>Hypocreomycetidae</taxon>
        <taxon>Hypocreales</taxon>
        <taxon>Cordycipitaceae</taxon>
        <taxon>Akanthomyces</taxon>
        <taxon>Cordyceps confragosa</taxon>
    </lineage>
</organism>
<keyword evidence="3" id="KW-1185">Reference proteome</keyword>
<protein>
    <recommendedName>
        <fullName evidence="4">Phospholipase A2</fullName>
    </recommendedName>
</protein>
<dbReference type="AlphaFoldDB" id="A0A168F733"/>